<dbReference type="GO" id="GO:0042597">
    <property type="term" value="C:periplasmic space"/>
    <property type="evidence" value="ECO:0007669"/>
    <property type="project" value="UniProtKB-ARBA"/>
</dbReference>
<dbReference type="OrthoDB" id="37176at2157"/>
<organism evidence="3 4">
    <name type="scientific">Thermococcus nautili</name>
    <dbReference type="NCBI Taxonomy" id="195522"/>
    <lineage>
        <taxon>Archaea</taxon>
        <taxon>Methanobacteriati</taxon>
        <taxon>Methanobacteriota</taxon>
        <taxon>Thermococci</taxon>
        <taxon>Thermococcales</taxon>
        <taxon>Thermococcaceae</taxon>
        <taxon>Thermococcus</taxon>
    </lineage>
</organism>
<dbReference type="InterPro" id="IPR039424">
    <property type="entry name" value="SBP_5"/>
</dbReference>
<dbReference type="NCBIfam" id="TIGR04288">
    <property type="entry name" value="CGP_CTERM"/>
    <property type="match status" value="1"/>
</dbReference>
<dbReference type="PANTHER" id="PTHR30290">
    <property type="entry name" value="PERIPLASMIC BINDING COMPONENT OF ABC TRANSPORTER"/>
    <property type="match status" value="1"/>
</dbReference>
<dbReference type="PIRSF" id="PIRSF002741">
    <property type="entry name" value="MppA"/>
    <property type="match status" value="1"/>
</dbReference>
<dbReference type="SUPFAM" id="SSF53850">
    <property type="entry name" value="Periplasmic binding protein-like II"/>
    <property type="match status" value="1"/>
</dbReference>
<dbReference type="InterPro" id="IPR027552">
    <property type="entry name" value="CGP_CTERM"/>
</dbReference>
<dbReference type="Proteomes" id="UP000019434">
    <property type="component" value="Chromosome"/>
</dbReference>
<dbReference type="STRING" id="195522.BD01_1340"/>
<dbReference type="GO" id="GO:0015833">
    <property type="term" value="P:peptide transport"/>
    <property type="evidence" value="ECO:0007669"/>
    <property type="project" value="TreeGrafter"/>
</dbReference>
<dbReference type="AlphaFoldDB" id="W8P2E4"/>
<gene>
    <name evidence="3" type="ORF">BD01_1340</name>
</gene>
<sequence length="611" mass="68725">MKRYLAVAVMALMLGSVFGFASVSAASDYPRNETLYTANSAPPTNANPFQGGNIIGLDGLIFEPLAMLNFMTGELKPWLAESWKWVKPNVFEVKLRPGLKWQDGQPLTAEDVKFSYEYYQEIGLRNWTKLGLKEIKVVDDRTVDFIFDGTPNYQLWQLQLFYGWGQGALIIPKHIFQNIDPKQIPKMTFLGDEKKYLVGSGPYKLKEVVQQQKAILERNDDWWGNKVFGKPAPKYIIQLYVKDNSQAANMFIKGDLDVGTYYIDIVQAKKQNPNLVSWLDKPPYFPPVAPVLLYFNTKKPPMDNPQFRRAIAMAINPEQITKNGPISGKPAEIPFGTGLLQKWAGKIGLDDLVKKYGWQYGNIAEANKILDQLGMTKNADGWRTYNGKVIELHLVTCAGCSDWISTAEIIQNQLRALGIKVVIDKYDWGAMMDKYHKGDFDLGLHWAGTFQPTAYAVYNALLSKDGAANFGAYYNEQAEKILDEFAKTTDPNKEAEYIKELSEIWLKDVPAVPVYMATLFYEANTKYWTNWPNENNPYGVPIFWAKYGTWGTALALLGVKSASEAPATTSQPAEEKTTTPTSSTSKESKGLCGPAFIVGLAVVPLLLRRRR</sequence>
<keyword evidence="4" id="KW-1185">Reference proteome</keyword>
<reference evidence="3 4" key="1">
    <citation type="submission" date="2014-02" db="EMBL/GenBank/DDBJ databases">
        <title>Genome Sequence of an Hyperthermophilic Archaeon, Thermococcus nautili 30-1, producing viral vesicles.</title>
        <authorList>
            <person name="Oberto J."/>
            <person name="Gaudin M."/>
            <person name="Cossu M."/>
            <person name="Gorlas A."/>
            <person name="Slesarev A."/>
            <person name="Marguet E."/>
            <person name="Forterre P."/>
        </authorList>
    </citation>
    <scope>NUCLEOTIDE SEQUENCE [LARGE SCALE GENOMIC DNA]</scope>
    <source>
        <strain evidence="3 4">30-1</strain>
    </source>
</reference>
<dbReference type="InterPro" id="IPR000914">
    <property type="entry name" value="SBP_5_dom"/>
</dbReference>
<feature type="region of interest" description="Disordered" evidence="1">
    <location>
        <begin position="565"/>
        <end position="588"/>
    </location>
</feature>
<dbReference type="InterPro" id="IPR030678">
    <property type="entry name" value="Peptide/Ni-bd"/>
</dbReference>
<evidence type="ECO:0000259" key="2">
    <source>
        <dbReference type="Pfam" id="PF00496"/>
    </source>
</evidence>
<dbReference type="eggNOG" id="arCOG01534">
    <property type="taxonomic scope" value="Archaea"/>
</dbReference>
<dbReference type="GO" id="GO:0043190">
    <property type="term" value="C:ATP-binding cassette (ABC) transporter complex"/>
    <property type="evidence" value="ECO:0007669"/>
    <property type="project" value="InterPro"/>
</dbReference>
<dbReference type="CDD" id="cd08509">
    <property type="entry name" value="PBP2_TmCBP_oligosaccharides_like"/>
    <property type="match status" value="1"/>
</dbReference>
<dbReference type="GeneID" id="24957510"/>
<dbReference type="HOGENOM" id="CLU_017028_8_3_2"/>
<accession>W8P2E4</accession>
<dbReference type="Pfam" id="PF00496">
    <property type="entry name" value="SBP_bac_5"/>
    <property type="match status" value="1"/>
</dbReference>
<dbReference type="GO" id="GO:1904680">
    <property type="term" value="F:peptide transmembrane transporter activity"/>
    <property type="evidence" value="ECO:0007669"/>
    <property type="project" value="TreeGrafter"/>
</dbReference>
<protein>
    <submittedName>
        <fullName evidence="3">ABC-type dipeptide transport system, periplasmic component</fullName>
    </submittedName>
</protein>
<dbReference type="Gene3D" id="3.10.105.10">
    <property type="entry name" value="Dipeptide-binding Protein, Domain 3"/>
    <property type="match status" value="1"/>
</dbReference>
<dbReference type="Gene3D" id="3.40.190.10">
    <property type="entry name" value="Periplasmic binding protein-like II"/>
    <property type="match status" value="1"/>
</dbReference>
<dbReference type="PANTHER" id="PTHR30290:SF82">
    <property type="entry name" value="ABC-TYPE DIPEPTIDE_OLIGOPEPTIDE TRANSPORT SYSTEM, PERIPLASMIC COMPONENT"/>
    <property type="match status" value="1"/>
</dbReference>
<evidence type="ECO:0000313" key="4">
    <source>
        <dbReference type="Proteomes" id="UP000019434"/>
    </source>
</evidence>
<dbReference type="EMBL" id="CP007264">
    <property type="protein sequence ID" value="AHL22951.1"/>
    <property type="molecule type" value="Genomic_DNA"/>
</dbReference>
<evidence type="ECO:0000256" key="1">
    <source>
        <dbReference type="SAM" id="MobiDB-lite"/>
    </source>
</evidence>
<evidence type="ECO:0000313" key="3">
    <source>
        <dbReference type="EMBL" id="AHL22951.1"/>
    </source>
</evidence>
<proteinExistence type="predicted"/>
<dbReference type="RefSeq" id="WP_042691094.1">
    <property type="nucleotide sequence ID" value="NZ_CP007264.1"/>
</dbReference>
<dbReference type="KEGG" id="tnu:BD01_1340"/>
<dbReference type="Gene3D" id="3.90.76.10">
    <property type="entry name" value="Dipeptide-binding Protein, Domain 1"/>
    <property type="match status" value="1"/>
</dbReference>
<feature type="domain" description="Solute-binding protein family 5" evidence="2">
    <location>
        <begin position="74"/>
        <end position="468"/>
    </location>
</feature>
<name>W8P2E4_9EURY</name>